<gene>
    <name evidence="2" type="ORF">PG997_005076</name>
</gene>
<dbReference type="PANTHER" id="PTHR46082:SF6">
    <property type="entry name" value="AAA+ ATPASE DOMAIN-CONTAINING PROTEIN-RELATED"/>
    <property type="match status" value="1"/>
</dbReference>
<evidence type="ECO:0000313" key="3">
    <source>
        <dbReference type="Proteomes" id="UP001433268"/>
    </source>
</evidence>
<sequence>MLWASVQKVADRCLSETSDPLHDGLNGILRNKPILGSTLSSKVPILEQILHLLATYEHIIRDVRPQVEVLSLLQTAIMLSSFRNAMSSDKGALLEAHKVAHHLRGKISRLGYSSGQTELNSLDADKDEAVQHAQQMYQAWRAMSRNRHFPDRAHANDYVGHKDQLKDLEGQSGSGILLGVFWIDASSRDTATQSYITLAKEFGENLTEQAAKQFLLSRELIHPWLLIIDNADDHDLSLEELSPTGHRGAILVTTRNPAQIAYGNSGRRFLALDKMKNQDANELLLNAAEEPRRTESILKYASRSCEHLYYLPLALVHAGKAIHHYGLRLSQYIDYFDKEAARIREAWSRFRDRRSTTSELNGRQGGPDGYEHMSVHATFELMLRQLQETATDKEAVSDALQLLQIFSFMHFDNIRFDMLVNASIHPIRERADQNKLESRENEIVNRLGLQTEPPQSYFKSNVRDLASRSFFPALLPDMLKNPGNFDSYHMKGRVSQRLRSALRILVSRSLVNKVTSGEGHDWNLVDDDRPLVERYKMHPLVHKWVRDRPALRVSEQVLYCQMASGVLASCIPLVGGDSEEDITLRCEMKPHIEEVRVCLKSLQAHIMERNSKRKENTCFTVAWVKWRLSSLSDAWFWPWYGQMQLGEKARFGKVYMECANYEEAGNLLSEVHDHLIRRFGPDDHLTHLAKTGLAVALYHHTRRNDSEKLLSEFSTLRGFLHKEGSHTLEMCKGALGGLREAFGEHHRKTIKCVTLIGKIYSFKFEYPISVQWHREALQSAVGGPPGDAVDALSEPEILEIKEDLAMSLANACTGSRDLEDSEKDLTEAEDLIQLVVRRRKELGSESHPFTLLAKAYQGRIIAARGRLEEAEQLMKDTLKTALLVLGDDHIGLMAGKKWYGEVLMQRGKLDLAERYFRESCDREKYRKAAGDDGEHPERIFHVWSLVQCLEKQGKLAEALELCRQLKRDIPRVGGHGLGVRHVFNKDLDKKVDSLAERVGGA</sequence>
<organism evidence="2 3">
    <name type="scientific">Apiospora hydei</name>
    <dbReference type="NCBI Taxonomy" id="1337664"/>
    <lineage>
        <taxon>Eukaryota</taxon>
        <taxon>Fungi</taxon>
        <taxon>Dikarya</taxon>
        <taxon>Ascomycota</taxon>
        <taxon>Pezizomycotina</taxon>
        <taxon>Sordariomycetes</taxon>
        <taxon>Xylariomycetidae</taxon>
        <taxon>Amphisphaeriales</taxon>
        <taxon>Apiosporaceae</taxon>
        <taxon>Apiospora</taxon>
    </lineage>
</organism>
<dbReference type="InterPro" id="IPR053137">
    <property type="entry name" value="NLR-like"/>
</dbReference>
<dbReference type="SUPFAM" id="SSF48452">
    <property type="entry name" value="TPR-like"/>
    <property type="match status" value="1"/>
</dbReference>
<dbReference type="EMBL" id="JAQQWN010000004">
    <property type="protein sequence ID" value="KAK8090115.1"/>
    <property type="molecule type" value="Genomic_DNA"/>
</dbReference>
<dbReference type="RefSeq" id="XP_066673009.1">
    <property type="nucleotide sequence ID" value="XM_066809391.1"/>
</dbReference>
<evidence type="ECO:0008006" key="4">
    <source>
        <dbReference type="Google" id="ProtNLM"/>
    </source>
</evidence>
<dbReference type="Proteomes" id="UP001433268">
    <property type="component" value="Unassembled WGS sequence"/>
</dbReference>
<dbReference type="Gene3D" id="3.40.50.300">
    <property type="entry name" value="P-loop containing nucleotide triphosphate hydrolases"/>
    <property type="match status" value="1"/>
</dbReference>
<name>A0ABR1X3Y7_9PEZI</name>
<feature type="coiled-coil region" evidence="1">
    <location>
        <begin position="818"/>
        <end position="873"/>
    </location>
</feature>
<dbReference type="Gene3D" id="1.25.40.10">
    <property type="entry name" value="Tetratricopeptide repeat domain"/>
    <property type="match status" value="2"/>
</dbReference>
<accession>A0ABR1X3Y7</accession>
<evidence type="ECO:0000256" key="1">
    <source>
        <dbReference type="SAM" id="Coils"/>
    </source>
</evidence>
<dbReference type="GeneID" id="92042451"/>
<keyword evidence="3" id="KW-1185">Reference proteome</keyword>
<reference evidence="2 3" key="1">
    <citation type="submission" date="2023-01" db="EMBL/GenBank/DDBJ databases">
        <title>Analysis of 21 Apiospora genomes using comparative genomics revels a genus with tremendous synthesis potential of carbohydrate active enzymes and secondary metabolites.</title>
        <authorList>
            <person name="Sorensen T."/>
        </authorList>
    </citation>
    <scope>NUCLEOTIDE SEQUENCE [LARGE SCALE GENOMIC DNA]</scope>
    <source>
        <strain evidence="2 3">CBS 114990</strain>
    </source>
</reference>
<dbReference type="PANTHER" id="PTHR46082">
    <property type="entry name" value="ATP/GTP-BINDING PROTEIN-RELATED"/>
    <property type="match status" value="1"/>
</dbReference>
<dbReference type="SUPFAM" id="SSF52540">
    <property type="entry name" value="P-loop containing nucleoside triphosphate hydrolases"/>
    <property type="match status" value="1"/>
</dbReference>
<proteinExistence type="predicted"/>
<keyword evidence="1" id="KW-0175">Coiled coil</keyword>
<evidence type="ECO:0000313" key="2">
    <source>
        <dbReference type="EMBL" id="KAK8090115.1"/>
    </source>
</evidence>
<dbReference type="Pfam" id="PF13374">
    <property type="entry name" value="TPR_10"/>
    <property type="match status" value="1"/>
</dbReference>
<protein>
    <recommendedName>
        <fullName evidence="4">NB-ARC domain-containing protein</fullName>
    </recommendedName>
</protein>
<dbReference type="InterPro" id="IPR027417">
    <property type="entry name" value="P-loop_NTPase"/>
</dbReference>
<dbReference type="InterPro" id="IPR011990">
    <property type="entry name" value="TPR-like_helical_dom_sf"/>
</dbReference>
<comment type="caution">
    <text evidence="2">The sequence shown here is derived from an EMBL/GenBank/DDBJ whole genome shotgun (WGS) entry which is preliminary data.</text>
</comment>